<keyword evidence="1" id="KW-0472">Membrane</keyword>
<evidence type="ECO:0000313" key="3">
    <source>
        <dbReference type="Proteomes" id="UP001589896"/>
    </source>
</evidence>
<reference evidence="2 3" key="1">
    <citation type="submission" date="2024-09" db="EMBL/GenBank/DDBJ databases">
        <authorList>
            <person name="Sun Q."/>
            <person name="Mori K."/>
        </authorList>
    </citation>
    <scope>NUCLEOTIDE SEQUENCE [LARGE SCALE GENOMIC DNA]</scope>
    <source>
        <strain evidence="2 3">KCTC 23076</strain>
    </source>
</reference>
<keyword evidence="1" id="KW-1133">Transmembrane helix</keyword>
<gene>
    <name evidence="2" type="ORF">ACFFGH_23035</name>
</gene>
<comment type="caution">
    <text evidence="2">The sequence shown here is derived from an EMBL/GenBank/DDBJ whole genome shotgun (WGS) entry which is preliminary data.</text>
</comment>
<keyword evidence="3" id="KW-1185">Reference proteome</keyword>
<keyword evidence="1" id="KW-0812">Transmembrane</keyword>
<protein>
    <submittedName>
        <fullName evidence="2">Prepilin-type N-terminal cleavage/methylation domain-containing protein</fullName>
    </submittedName>
</protein>
<name>A0ABV6RUS2_9GAMM</name>
<dbReference type="Pfam" id="PF07963">
    <property type="entry name" value="N_methyl"/>
    <property type="match status" value="1"/>
</dbReference>
<dbReference type="PROSITE" id="PS00409">
    <property type="entry name" value="PROKAR_NTER_METHYL"/>
    <property type="match status" value="1"/>
</dbReference>
<evidence type="ECO:0000313" key="2">
    <source>
        <dbReference type="EMBL" id="MFC0680717.1"/>
    </source>
</evidence>
<organism evidence="2 3">
    <name type="scientific">Lysobacter korlensis</name>
    <dbReference type="NCBI Taxonomy" id="553636"/>
    <lineage>
        <taxon>Bacteria</taxon>
        <taxon>Pseudomonadati</taxon>
        <taxon>Pseudomonadota</taxon>
        <taxon>Gammaproteobacteria</taxon>
        <taxon>Lysobacterales</taxon>
        <taxon>Lysobacteraceae</taxon>
        <taxon>Lysobacter</taxon>
    </lineage>
</organism>
<proteinExistence type="predicted"/>
<accession>A0ABV6RUS2</accession>
<dbReference type="InterPro" id="IPR012902">
    <property type="entry name" value="N_methyl_site"/>
</dbReference>
<evidence type="ECO:0000256" key="1">
    <source>
        <dbReference type="SAM" id="Phobius"/>
    </source>
</evidence>
<dbReference type="RefSeq" id="WP_386672716.1">
    <property type="nucleotide sequence ID" value="NZ_JBHLTG010000006.1"/>
</dbReference>
<sequence length="146" mass="15152">MSTTESAPAGATRDDEGFSLIEIVVSMFLIAFLAMAFAPVLVQSMKTSVRNTTIATGTQLLNRELDRLRATPAFCDAVTAFGAATVAPTTDARGVAFQPTRQVGGCPANYPGVVRVTISVSTAGVASTALTARTLFYVDAATEPTS</sequence>
<dbReference type="EMBL" id="JBHLTG010000006">
    <property type="protein sequence ID" value="MFC0680717.1"/>
    <property type="molecule type" value="Genomic_DNA"/>
</dbReference>
<dbReference type="NCBIfam" id="TIGR02532">
    <property type="entry name" value="IV_pilin_GFxxxE"/>
    <property type="match status" value="1"/>
</dbReference>
<feature type="transmembrane region" description="Helical" evidence="1">
    <location>
        <begin position="20"/>
        <end position="42"/>
    </location>
</feature>
<dbReference type="Proteomes" id="UP001589896">
    <property type="component" value="Unassembled WGS sequence"/>
</dbReference>